<evidence type="ECO:0000256" key="2">
    <source>
        <dbReference type="ARBA" id="ARBA00022757"/>
    </source>
</evidence>
<accession>A0A1B0GM84</accession>
<keyword evidence="2" id="KW-0222">Digestion</keyword>
<dbReference type="PANTHER" id="PTHR24276:SF91">
    <property type="entry name" value="AT26814P-RELATED"/>
    <property type="match status" value="1"/>
</dbReference>
<dbReference type="EMBL" id="AJVK01024056">
    <property type="status" value="NOT_ANNOTATED_CDS"/>
    <property type="molecule type" value="Genomic_DNA"/>
</dbReference>
<dbReference type="GO" id="GO:0004252">
    <property type="term" value="F:serine-type endopeptidase activity"/>
    <property type="evidence" value="ECO:0007669"/>
    <property type="project" value="InterPro"/>
</dbReference>
<dbReference type="InterPro" id="IPR050430">
    <property type="entry name" value="Peptidase_S1"/>
</dbReference>
<evidence type="ECO:0000256" key="3">
    <source>
        <dbReference type="ARBA" id="ARBA00022801"/>
    </source>
</evidence>
<comment type="similarity">
    <text evidence="6">Belongs to the peptidase S1 family. CLIP subfamily.</text>
</comment>
<dbReference type="PANTHER" id="PTHR24276">
    <property type="entry name" value="POLYSERASE-RELATED"/>
    <property type="match status" value="1"/>
</dbReference>
<dbReference type="EnsemblMetazoa" id="PPAI002157-RA">
    <property type="protein sequence ID" value="PPAI002157-PA"/>
    <property type="gene ID" value="PPAI002157"/>
</dbReference>
<dbReference type="PROSITE" id="PS00135">
    <property type="entry name" value="TRYPSIN_SER"/>
    <property type="match status" value="1"/>
</dbReference>
<feature type="region of interest" description="Disordered" evidence="7">
    <location>
        <begin position="47"/>
        <end position="78"/>
    </location>
</feature>
<keyword evidence="1" id="KW-0645">Protease</keyword>
<dbReference type="InterPro" id="IPR009003">
    <property type="entry name" value="Peptidase_S1_PA"/>
</dbReference>
<dbReference type="SUPFAM" id="SSF50494">
    <property type="entry name" value="Trypsin-like serine proteases"/>
    <property type="match status" value="1"/>
</dbReference>
<evidence type="ECO:0000256" key="6">
    <source>
        <dbReference type="ARBA" id="ARBA00024195"/>
    </source>
</evidence>
<dbReference type="InterPro" id="IPR001254">
    <property type="entry name" value="Trypsin_dom"/>
</dbReference>
<dbReference type="EMBL" id="AJVK01024058">
    <property type="status" value="NOT_ANNOTATED_CDS"/>
    <property type="molecule type" value="Genomic_DNA"/>
</dbReference>
<sequence>MCTSCGGKRSDERPAILCPRGLINGTLINVSPAGARHQSPYESLPQTVFPHVNESGGYEAPQLSPRPPSSTSFSPQPTRDYQLEAQEEASVILNQVAGWGWTEHNFGPDALQKVTLDVITLSSCRDTWTADNITSAKMCTLTTDKDTCNGDSGGSIFWTAPDNGLLYSIAHVDLGLQFCAREMPAINTRIAPNLEWILENSPESDFCIV</sequence>
<dbReference type="Pfam" id="PF00089">
    <property type="entry name" value="Trypsin"/>
    <property type="match status" value="1"/>
</dbReference>
<name>A0A1B0GM84_PHLPP</name>
<evidence type="ECO:0000256" key="7">
    <source>
        <dbReference type="SAM" id="MobiDB-lite"/>
    </source>
</evidence>
<keyword evidence="4" id="KW-0720">Serine protease</keyword>
<dbReference type="VEuPathDB" id="VectorBase:PPAPM1_003279"/>
<dbReference type="PROSITE" id="PS50240">
    <property type="entry name" value="TRYPSIN_DOM"/>
    <property type="match status" value="1"/>
</dbReference>
<evidence type="ECO:0000256" key="5">
    <source>
        <dbReference type="ARBA" id="ARBA00023157"/>
    </source>
</evidence>
<evidence type="ECO:0000256" key="4">
    <source>
        <dbReference type="ARBA" id="ARBA00022825"/>
    </source>
</evidence>
<evidence type="ECO:0000256" key="1">
    <source>
        <dbReference type="ARBA" id="ARBA00022670"/>
    </source>
</evidence>
<proteinExistence type="inferred from homology"/>
<dbReference type="VEuPathDB" id="VectorBase:PPAI002157"/>
<dbReference type="InterPro" id="IPR033116">
    <property type="entry name" value="TRYPSIN_SER"/>
</dbReference>
<reference evidence="8" key="1">
    <citation type="submission" date="2022-08" db="UniProtKB">
        <authorList>
            <consortium name="EnsemblMetazoa"/>
        </authorList>
    </citation>
    <scope>IDENTIFICATION</scope>
    <source>
        <strain evidence="8">Israel</strain>
    </source>
</reference>
<keyword evidence="3" id="KW-0378">Hydrolase</keyword>
<dbReference type="GO" id="GO:0006508">
    <property type="term" value="P:proteolysis"/>
    <property type="evidence" value="ECO:0007669"/>
    <property type="project" value="UniProtKB-KW"/>
</dbReference>
<feature type="compositionally biased region" description="Low complexity" evidence="7">
    <location>
        <begin position="69"/>
        <end position="78"/>
    </location>
</feature>
<dbReference type="InterPro" id="IPR043504">
    <property type="entry name" value="Peptidase_S1_PA_chymotrypsin"/>
</dbReference>
<keyword evidence="9" id="KW-1185">Reference proteome</keyword>
<evidence type="ECO:0000313" key="9">
    <source>
        <dbReference type="Proteomes" id="UP000092462"/>
    </source>
</evidence>
<dbReference type="AlphaFoldDB" id="A0A1B0GM84"/>
<dbReference type="Gene3D" id="2.40.10.10">
    <property type="entry name" value="Trypsin-like serine proteases"/>
    <property type="match status" value="1"/>
</dbReference>
<dbReference type="GO" id="GO:0007586">
    <property type="term" value="P:digestion"/>
    <property type="evidence" value="ECO:0007669"/>
    <property type="project" value="UniProtKB-KW"/>
</dbReference>
<evidence type="ECO:0000313" key="8">
    <source>
        <dbReference type="EnsemblMetazoa" id="PPAI002157-PA"/>
    </source>
</evidence>
<dbReference type="Proteomes" id="UP000092462">
    <property type="component" value="Unassembled WGS sequence"/>
</dbReference>
<dbReference type="EMBL" id="AJVK01024060">
    <property type="status" value="NOT_ANNOTATED_CDS"/>
    <property type="molecule type" value="Genomic_DNA"/>
</dbReference>
<organism evidence="8 9">
    <name type="scientific">Phlebotomus papatasi</name>
    <name type="common">Sandfly</name>
    <dbReference type="NCBI Taxonomy" id="29031"/>
    <lineage>
        <taxon>Eukaryota</taxon>
        <taxon>Metazoa</taxon>
        <taxon>Ecdysozoa</taxon>
        <taxon>Arthropoda</taxon>
        <taxon>Hexapoda</taxon>
        <taxon>Insecta</taxon>
        <taxon>Pterygota</taxon>
        <taxon>Neoptera</taxon>
        <taxon>Endopterygota</taxon>
        <taxon>Diptera</taxon>
        <taxon>Nematocera</taxon>
        <taxon>Psychodoidea</taxon>
        <taxon>Psychodidae</taxon>
        <taxon>Phlebotomus</taxon>
        <taxon>Phlebotomus</taxon>
    </lineage>
</organism>
<dbReference type="EMBL" id="AJVK01024057">
    <property type="status" value="NOT_ANNOTATED_CDS"/>
    <property type="molecule type" value="Genomic_DNA"/>
</dbReference>
<dbReference type="EMBL" id="AJVK01024059">
    <property type="status" value="NOT_ANNOTATED_CDS"/>
    <property type="molecule type" value="Genomic_DNA"/>
</dbReference>
<keyword evidence="5" id="KW-1015">Disulfide bond</keyword>
<protein>
    <submittedName>
        <fullName evidence="8">Uncharacterized protein</fullName>
    </submittedName>
</protein>